<dbReference type="EMBL" id="LFVZ01000001">
    <property type="protein sequence ID" value="KTW31644.1"/>
    <property type="molecule type" value="Genomic_DNA"/>
</dbReference>
<dbReference type="OrthoDB" id="5374757at2759"/>
<gene>
    <name evidence="1" type="ORF">T552_00282</name>
</gene>
<dbReference type="VEuPathDB" id="FungiDB:T552_00282"/>
<dbReference type="GeneID" id="28935100"/>
<protein>
    <submittedName>
        <fullName evidence="1">Uncharacterized protein</fullName>
    </submittedName>
</protein>
<evidence type="ECO:0000313" key="2">
    <source>
        <dbReference type="Proteomes" id="UP000054454"/>
    </source>
</evidence>
<evidence type="ECO:0000313" key="1">
    <source>
        <dbReference type="EMBL" id="KTW31644.1"/>
    </source>
</evidence>
<comment type="caution">
    <text evidence="1">The sequence shown here is derived from an EMBL/GenBank/DDBJ whole genome shotgun (WGS) entry which is preliminary data.</text>
</comment>
<reference evidence="2" key="1">
    <citation type="journal article" date="2016" name="Nat. Commun.">
        <title>Genome analysis of three Pneumocystis species reveals adaptation mechanisms to life exclusively in mammalian hosts.</title>
        <authorList>
            <person name="Ma L."/>
            <person name="Chen Z."/>
            <person name="Huang D.W."/>
            <person name="Kutty G."/>
            <person name="Ishihara M."/>
            <person name="Wang H."/>
            <person name="Abouelleil A."/>
            <person name="Bishop L."/>
            <person name="Davey E."/>
            <person name="Deng R."/>
            <person name="Deng X."/>
            <person name="Fan L."/>
            <person name="Fantoni G."/>
            <person name="Fitzgerald M."/>
            <person name="Gogineni E."/>
            <person name="Goldberg J.M."/>
            <person name="Handley G."/>
            <person name="Hu X."/>
            <person name="Huber C."/>
            <person name="Jiao X."/>
            <person name="Jones K."/>
            <person name="Levin J.Z."/>
            <person name="Liu Y."/>
            <person name="Macdonald P."/>
            <person name="Melnikov A."/>
            <person name="Raley C."/>
            <person name="Sassi M."/>
            <person name="Sherman B.T."/>
            <person name="Song X."/>
            <person name="Sykes S."/>
            <person name="Tran B."/>
            <person name="Walsh L."/>
            <person name="Xia Y."/>
            <person name="Yang J."/>
            <person name="Young S."/>
            <person name="Zeng Q."/>
            <person name="Zheng X."/>
            <person name="Stephens R."/>
            <person name="Nusbaum C."/>
            <person name="Birren B.W."/>
            <person name="Azadi P."/>
            <person name="Lempicki R.A."/>
            <person name="Cuomo C.A."/>
            <person name="Kovacs J.A."/>
        </authorList>
    </citation>
    <scope>NUCLEOTIDE SEQUENCE [LARGE SCALE GENOMIC DNA]</scope>
    <source>
        <strain evidence="2">B80</strain>
    </source>
</reference>
<organism evidence="1 2">
    <name type="scientific">Pneumocystis carinii (strain B80)</name>
    <name type="common">Rat pneumocystis pneumonia agent</name>
    <name type="synonym">Pneumocystis carinii f. sp. carinii</name>
    <dbReference type="NCBI Taxonomy" id="1408658"/>
    <lineage>
        <taxon>Eukaryota</taxon>
        <taxon>Fungi</taxon>
        <taxon>Dikarya</taxon>
        <taxon>Ascomycota</taxon>
        <taxon>Taphrinomycotina</taxon>
        <taxon>Pneumocystomycetes</taxon>
        <taxon>Pneumocystaceae</taxon>
        <taxon>Pneumocystis</taxon>
    </lineage>
</organism>
<proteinExistence type="predicted"/>
<name>A0A0W4ZTE0_PNEC8</name>
<accession>A0A0W4ZTE0</accession>
<dbReference type="AlphaFoldDB" id="A0A0W4ZTE0"/>
<keyword evidence="2" id="KW-1185">Reference proteome</keyword>
<dbReference type="Proteomes" id="UP000054454">
    <property type="component" value="Unassembled WGS sequence"/>
</dbReference>
<sequence>MLHSITNRKYLQISNDLLIEMRFFLNNAYPSSITDSVLQNIIDFIKPSIILKLQKDQLQKQKKNAKDLIENDKFKITLFFVPSKSSNFLLKRVTTFVFPLEDKDKSTIDHFTENTTITNFDTKDDPSSDSALDSSSFVKSMPITTYKKCNTYKKILYVEVSFKD</sequence>
<dbReference type="RefSeq" id="XP_018227760.1">
    <property type="nucleotide sequence ID" value="XM_018368898.1"/>
</dbReference>